<accession>A0A7W7PJF7</accession>
<evidence type="ECO:0000313" key="1">
    <source>
        <dbReference type="EMBL" id="MBB4890720.1"/>
    </source>
</evidence>
<reference evidence="1 2" key="1">
    <citation type="submission" date="2020-08" db="EMBL/GenBank/DDBJ databases">
        <title>Genomic Encyclopedia of Type Strains, Phase III (KMG-III): the genomes of soil and plant-associated and newly described type strains.</title>
        <authorList>
            <person name="Whitman W."/>
        </authorList>
    </citation>
    <scope>NUCLEOTIDE SEQUENCE [LARGE SCALE GENOMIC DNA]</scope>
    <source>
        <strain evidence="1 2">CECT 3265</strain>
    </source>
</reference>
<gene>
    <name evidence="1" type="ORF">FHS38_006810</name>
</gene>
<proteinExistence type="predicted"/>
<dbReference type="AlphaFoldDB" id="A0A7W7PJF7"/>
<organism evidence="1 2">
    <name type="scientific">Streptomyces netropsis</name>
    <name type="common">Streptoverticillium netropsis</name>
    <dbReference type="NCBI Taxonomy" id="55404"/>
    <lineage>
        <taxon>Bacteria</taxon>
        <taxon>Bacillati</taxon>
        <taxon>Actinomycetota</taxon>
        <taxon>Actinomycetes</taxon>
        <taxon>Kitasatosporales</taxon>
        <taxon>Streptomycetaceae</taxon>
        <taxon>Streptomyces</taxon>
    </lineage>
</organism>
<sequence length="48" mass="5416">MQDAVRRCLFRRGKHGQRGIVDVWIVACAGLLYLRDARGARSRQTATS</sequence>
<dbReference type="RefSeq" id="WP_184740138.1">
    <property type="nucleotide sequence ID" value="NZ_BMRW01000025.1"/>
</dbReference>
<dbReference type="EMBL" id="JACHJG010000024">
    <property type="protein sequence ID" value="MBB4890720.1"/>
    <property type="molecule type" value="Genomic_DNA"/>
</dbReference>
<keyword evidence="2" id="KW-1185">Reference proteome</keyword>
<evidence type="ECO:0000313" key="2">
    <source>
        <dbReference type="Proteomes" id="UP000556436"/>
    </source>
</evidence>
<protein>
    <submittedName>
        <fullName evidence="1">Uncharacterized protein</fullName>
    </submittedName>
</protein>
<name>A0A7W7PJF7_STRNE</name>
<comment type="caution">
    <text evidence="1">The sequence shown here is derived from an EMBL/GenBank/DDBJ whole genome shotgun (WGS) entry which is preliminary data.</text>
</comment>
<dbReference type="Proteomes" id="UP000556436">
    <property type="component" value="Unassembled WGS sequence"/>
</dbReference>